<dbReference type="Proteomes" id="UP000290365">
    <property type="component" value="Chromosome"/>
</dbReference>
<protein>
    <recommendedName>
        <fullName evidence="1">Aminoglycoside phosphotransferase domain-containing protein</fullName>
    </recommendedName>
</protein>
<evidence type="ECO:0000313" key="3">
    <source>
        <dbReference type="Proteomes" id="UP000290365"/>
    </source>
</evidence>
<proteinExistence type="predicted"/>
<evidence type="ECO:0000259" key="1">
    <source>
        <dbReference type="Pfam" id="PF01636"/>
    </source>
</evidence>
<dbReference type="InterPro" id="IPR002575">
    <property type="entry name" value="Aminoglycoside_PTrfase"/>
</dbReference>
<dbReference type="PANTHER" id="PTHR21310">
    <property type="entry name" value="AMINOGLYCOSIDE PHOSPHOTRANSFERASE-RELATED-RELATED"/>
    <property type="match status" value="1"/>
</dbReference>
<dbReference type="EMBL" id="CP035758">
    <property type="protein sequence ID" value="QBD75861.1"/>
    <property type="molecule type" value="Genomic_DNA"/>
</dbReference>
<dbReference type="InterPro" id="IPR051678">
    <property type="entry name" value="AGP_Transferase"/>
</dbReference>
<dbReference type="KEGG" id="kbs:EPA93_07505"/>
<dbReference type="PANTHER" id="PTHR21310:SF15">
    <property type="entry name" value="AMINOGLYCOSIDE PHOSPHOTRANSFERASE DOMAIN-CONTAINING PROTEIN"/>
    <property type="match status" value="1"/>
</dbReference>
<organism evidence="2 3">
    <name type="scientific">Ktedonosporobacter rubrisoli</name>
    <dbReference type="NCBI Taxonomy" id="2509675"/>
    <lineage>
        <taxon>Bacteria</taxon>
        <taxon>Bacillati</taxon>
        <taxon>Chloroflexota</taxon>
        <taxon>Ktedonobacteria</taxon>
        <taxon>Ktedonobacterales</taxon>
        <taxon>Ktedonosporobacteraceae</taxon>
        <taxon>Ktedonosporobacter</taxon>
    </lineage>
</organism>
<dbReference type="Gene3D" id="3.30.200.20">
    <property type="entry name" value="Phosphorylase Kinase, domain 1"/>
    <property type="match status" value="1"/>
</dbReference>
<reference evidence="2 3" key="1">
    <citation type="submission" date="2019-01" db="EMBL/GenBank/DDBJ databases">
        <title>Ktedonosporobacter rubrisoli SCAWS-G2.</title>
        <authorList>
            <person name="Huang Y."/>
            <person name="Yan B."/>
        </authorList>
    </citation>
    <scope>NUCLEOTIDE SEQUENCE [LARGE SCALE GENOMIC DNA]</scope>
    <source>
        <strain evidence="2 3">SCAWS-G2</strain>
    </source>
</reference>
<keyword evidence="3" id="KW-1185">Reference proteome</keyword>
<accession>A0A4V0YYD7</accession>
<dbReference type="AlphaFoldDB" id="A0A4V0YYD7"/>
<dbReference type="Gene3D" id="3.90.1200.10">
    <property type="match status" value="1"/>
</dbReference>
<name>A0A4V0YYD7_KTERU</name>
<evidence type="ECO:0000313" key="2">
    <source>
        <dbReference type="EMBL" id="QBD75861.1"/>
    </source>
</evidence>
<gene>
    <name evidence="2" type="ORF">EPA93_07505</name>
</gene>
<dbReference type="InterPro" id="IPR011009">
    <property type="entry name" value="Kinase-like_dom_sf"/>
</dbReference>
<sequence>MTYDASALEQIRSELQFILPQLEISGQLYLLGSGFSSLVLETSQGVVLRLARNQDAAEGQAKEAKLLPFLQGKLPVAVPFPQWYVAPGQHFPFGVIGYPKLKGAVLQPQLLSEKTQSSLATSCAKFLCSLHAISPAEIQIPELPGPRAFWQRQERLCAAVLPELHAMLPGTEYSQVERWWDKFLNDSALRQSPSCLCHGDLWYENILVDKDYSAIAGILDFEDAIIADPALDFAALLHLGKPFTLAVIEAYQAQSHRPSPNLLYRIERYWEAREFGGLHFAIKHADQEEFVEALYKIRQGPILNPAQRFY</sequence>
<feature type="domain" description="Aminoglycoside phosphotransferase" evidence="1">
    <location>
        <begin position="32"/>
        <end position="256"/>
    </location>
</feature>
<dbReference type="OrthoDB" id="3806873at2"/>
<dbReference type="SUPFAM" id="SSF56112">
    <property type="entry name" value="Protein kinase-like (PK-like)"/>
    <property type="match status" value="1"/>
</dbReference>
<dbReference type="RefSeq" id="WP_129886458.1">
    <property type="nucleotide sequence ID" value="NZ_CP035758.1"/>
</dbReference>
<dbReference type="Pfam" id="PF01636">
    <property type="entry name" value="APH"/>
    <property type="match status" value="1"/>
</dbReference>